<proteinExistence type="predicted"/>
<dbReference type="EMBL" id="GGEC01090032">
    <property type="protein sequence ID" value="MBX70516.1"/>
    <property type="molecule type" value="Transcribed_RNA"/>
</dbReference>
<accession>A0A2P2QU43</accession>
<evidence type="ECO:0000313" key="1">
    <source>
        <dbReference type="EMBL" id="MBX70516.1"/>
    </source>
</evidence>
<organism evidence="1">
    <name type="scientific">Rhizophora mucronata</name>
    <name type="common">Asiatic mangrove</name>
    <dbReference type="NCBI Taxonomy" id="61149"/>
    <lineage>
        <taxon>Eukaryota</taxon>
        <taxon>Viridiplantae</taxon>
        <taxon>Streptophyta</taxon>
        <taxon>Embryophyta</taxon>
        <taxon>Tracheophyta</taxon>
        <taxon>Spermatophyta</taxon>
        <taxon>Magnoliopsida</taxon>
        <taxon>eudicotyledons</taxon>
        <taxon>Gunneridae</taxon>
        <taxon>Pentapetalae</taxon>
        <taxon>rosids</taxon>
        <taxon>fabids</taxon>
        <taxon>Malpighiales</taxon>
        <taxon>Rhizophoraceae</taxon>
        <taxon>Rhizophora</taxon>
    </lineage>
</organism>
<reference evidence="1" key="1">
    <citation type="submission" date="2018-02" db="EMBL/GenBank/DDBJ databases">
        <title>Rhizophora mucronata_Transcriptome.</title>
        <authorList>
            <person name="Meera S.P."/>
            <person name="Sreeshan A."/>
            <person name="Augustine A."/>
        </authorList>
    </citation>
    <scope>NUCLEOTIDE SEQUENCE</scope>
    <source>
        <tissue evidence="1">Leaf</tissue>
    </source>
</reference>
<protein>
    <submittedName>
        <fullName evidence="1">Uncharacterized protein</fullName>
    </submittedName>
</protein>
<dbReference type="AlphaFoldDB" id="A0A2P2QU43"/>
<name>A0A2P2QU43_RHIMU</name>
<sequence>MEKAVMERNPFSFNSVFPFFSCISYFHGSAKIFVI</sequence>